<protein>
    <submittedName>
        <fullName evidence="2">Uncharacterized protein</fullName>
    </submittedName>
</protein>
<gene>
    <name evidence="2" type="ORF">Sxan_78190</name>
</gene>
<feature type="region of interest" description="Disordered" evidence="1">
    <location>
        <begin position="1"/>
        <end position="26"/>
    </location>
</feature>
<accession>A0A919LG83</accession>
<keyword evidence="3" id="KW-1185">Reference proteome</keyword>
<evidence type="ECO:0000256" key="1">
    <source>
        <dbReference type="SAM" id="MobiDB-lite"/>
    </source>
</evidence>
<reference evidence="2" key="1">
    <citation type="submission" date="2020-09" db="EMBL/GenBank/DDBJ databases">
        <title>Whole genome shotgun sequence of Streptomyces xanthophaeus NBRC 12829.</title>
        <authorList>
            <person name="Komaki H."/>
            <person name="Tamura T."/>
        </authorList>
    </citation>
    <scope>NUCLEOTIDE SEQUENCE</scope>
    <source>
        <strain evidence="2">NBRC 12829</strain>
    </source>
</reference>
<proteinExistence type="predicted"/>
<name>A0A919LG83_9ACTN</name>
<sequence length="66" mass="7055">MSADKSRPLRQILRHAGPARLNTEGMNVPAHAGAKEALLLTGAIPAHAGESSRGRGYALRPRRDQT</sequence>
<dbReference type="Proteomes" id="UP000600026">
    <property type="component" value="Unassembled WGS sequence"/>
</dbReference>
<comment type="caution">
    <text evidence="2">The sequence shown here is derived from an EMBL/GenBank/DDBJ whole genome shotgun (WGS) entry which is preliminary data.</text>
</comment>
<dbReference type="AlphaFoldDB" id="A0A919LG83"/>
<dbReference type="EMBL" id="BNEE01000011">
    <property type="protein sequence ID" value="GHI90455.1"/>
    <property type="molecule type" value="Genomic_DNA"/>
</dbReference>
<evidence type="ECO:0000313" key="3">
    <source>
        <dbReference type="Proteomes" id="UP000600026"/>
    </source>
</evidence>
<organism evidence="2 3">
    <name type="scientific">Streptomyces xanthophaeus</name>
    <dbReference type="NCBI Taxonomy" id="67385"/>
    <lineage>
        <taxon>Bacteria</taxon>
        <taxon>Bacillati</taxon>
        <taxon>Actinomycetota</taxon>
        <taxon>Actinomycetes</taxon>
        <taxon>Kitasatosporales</taxon>
        <taxon>Streptomycetaceae</taxon>
        <taxon>Streptomyces</taxon>
    </lineage>
</organism>
<feature type="region of interest" description="Disordered" evidence="1">
    <location>
        <begin position="46"/>
        <end position="66"/>
    </location>
</feature>
<evidence type="ECO:0000313" key="2">
    <source>
        <dbReference type="EMBL" id="GHI90455.1"/>
    </source>
</evidence>